<feature type="compositionally biased region" description="Gly residues" evidence="1">
    <location>
        <begin position="261"/>
        <end position="270"/>
    </location>
</feature>
<dbReference type="OrthoDB" id="6378411at2759"/>
<reference evidence="3 4" key="1">
    <citation type="journal article" date="2011" name="Science">
        <title>The ecoresponsive genome of Daphnia pulex.</title>
        <authorList>
            <person name="Colbourne J.K."/>
            <person name="Pfrender M.E."/>
            <person name="Gilbert D."/>
            <person name="Thomas W.K."/>
            <person name="Tucker A."/>
            <person name="Oakley T.H."/>
            <person name="Tokishita S."/>
            <person name="Aerts A."/>
            <person name="Arnold G.J."/>
            <person name="Basu M.K."/>
            <person name="Bauer D.J."/>
            <person name="Caceres C.E."/>
            <person name="Carmel L."/>
            <person name="Casola C."/>
            <person name="Choi J.H."/>
            <person name="Detter J.C."/>
            <person name="Dong Q."/>
            <person name="Dusheyko S."/>
            <person name="Eads B.D."/>
            <person name="Frohlich T."/>
            <person name="Geiler-Samerotte K.A."/>
            <person name="Gerlach D."/>
            <person name="Hatcher P."/>
            <person name="Jogdeo S."/>
            <person name="Krijgsveld J."/>
            <person name="Kriventseva E.V."/>
            <person name="Kultz D."/>
            <person name="Laforsch C."/>
            <person name="Lindquist E."/>
            <person name="Lopez J."/>
            <person name="Manak J.R."/>
            <person name="Muller J."/>
            <person name="Pangilinan J."/>
            <person name="Patwardhan R.P."/>
            <person name="Pitluck S."/>
            <person name="Pritham E.J."/>
            <person name="Rechtsteiner A."/>
            <person name="Rho M."/>
            <person name="Rogozin I.B."/>
            <person name="Sakarya O."/>
            <person name="Salamov A."/>
            <person name="Schaack S."/>
            <person name="Shapiro H."/>
            <person name="Shiga Y."/>
            <person name="Skalitzky C."/>
            <person name="Smith Z."/>
            <person name="Souvorov A."/>
            <person name="Sung W."/>
            <person name="Tang Z."/>
            <person name="Tsuchiya D."/>
            <person name="Tu H."/>
            <person name="Vos H."/>
            <person name="Wang M."/>
            <person name="Wolf Y.I."/>
            <person name="Yamagata H."/>
            <person name="Yamada T."/>
            <person name="Ye Y."/>
            <person name="Shaw J.R."/>
            <person name="Andrews J."/>
            <person name="Crease T.J."/>
            <person name="Tang H."/>
            <person name="Lucas S.M."/>
            <person name="Robertson H.M."/>
            <person name="Bork P."/>
            <person name="Koonin E.V."/>
            <person name="Zdobnov E.M."/>
            <person name="Grigoriev I.V."/>
            <person name="Lynch M."/>
            <person name="Boore J.L."/>
        </authorList>
    </citation>
    <scope>NUCLEOTIDE SEQUENCE [LARGE SCALE GENOMIC DNA]</scope>
</reference>
<gene>
    <name evidence="3" type="ORF">DAPPUDRAFT_267163</name>
</gene>
<evidence type="ECO:0000313" key="3">
    <source>
        <dbReference type="EMBL" id="EFX64036.1"/>
    </source>
</evidence>
<dbReference type="HOGENOM" id="CLU_761334_0_0_1"/>
<dbReference type="Proteomes" id="UP000000305">
    <property type="component" value="Unassembled WGS sequence"/>
</dbReference>
<feature type="region of interest" description="Disordered" evidence="1">
    <location>
        <begin position="203"/>
        <end position="273"/>
    </location>
</feature>
<feature type="compositionally biased region" description="Basic residues" evidence="1">
    <location>
        <begin position="224"/>
        <end position="237"/>
    </location>
</feature>
<name>E9HW42_DAPPU</name>
<evidence type="ECO:0000259" key="2">
    <source>
        <dbReference type="Pfam" id="PF10551"/>
    </source>
</evidence>
<dbReference type="EMBL" id="GL732890">
    <property type="protein sequence ID" value="EFX64036.1"/>
    <property type="molecule type" value="Genomic_DNA"/>
</dbReference>
<dbReference type="Pfam" id="PF10551">
    <property type="entry name" value="MULE"/>
    <property type="match status" value="1"/>
</dbReference>
<evidence type="ECO:0000313" key="4">
    <source>
        <dbReference type="Proteomes" id="UP000000305"/>
    </source>
</evidence>
<keyword evidence="4" id="KW-1185">Reference proteome</keyword>
<evidence type="ECO:0000256" key="1">
    <source>
        <dbReference type="SAM" id="MobiDB-lite"/>
    </source>
</evidence>
<protein>
    <recommendedName>
        <fullName evidence="2">MULE transposase domain-containing protein</fullName>
    </recommendedName>
</protein>
<proteinExistence type="predicted"/>
<accession>E9HW42</accession>
<dbReference type="AlphaFoldDB" id="E9HW42"/>
<dbReference type="KEGG" id="dpx:DAPPUDRAFT_267163"/>
<dbReference type="InterPro" id="IPR018289">
    <property type="entry name" value="MULE_transposase_dom"/>
</dbReference>
<organism evidence="3 4">
    <name type="scientific">Daphnia pulex</name>
    <name type="common">Water flea</name>
    <dbReference type="NCBI Taxonomy" id="6669"/>
    <lineage>
        <taxon>Eukaryota</taxon>
        <taxon>Metazoa</taxon>
        <taxon>Ecdysozoa</taxon>
        <taxon>Arthropoda</taxon>
        <taxon>Crustacea</taxon>
        <taxon>Branchiopoda</taxon>
        <taxon>Diplostraca</taxon>
        <taxon>Cladocera</taxon>
        <taxon>Anomopoda</taxon>
        <taxon>Daphniidae</taxon>
        <taxon>Daphnia</taxon>
    </lineage>
</organism>
<feature type="domain" description="MULE transposase" evidence="2">
    <location>
        <begin position="90"/>
        <end position="153"/>
    </location>
</feature>
<sequence>MDLIQKNVVKNEMWIRARDTRQPMRAIFDEVRDLHPNVAIAFDDKLQRSMQRARRVNQPAVPQSIDEAEESLNNNPHYNRTKDGNSPFYHGRMFPLAYAIMTEKTEALYNLVFARVIEVLRTTGDGATTIIRMVSDFEFAILNAMTTAFPGVTTEGLKRAYAERPNVQKVIKMLIALALLPADQAHAVCAQFFEPAVLPIVPAEEPPHADHSDDDEIDPPVRGRGGRARRLRVRRNGNGRAARQAPIVPGQRMPRNRRAGRGGGAVGGGPGRERDVHAALDPELILQQAMVEVGLPIDVANNQPLIEEPPLLDMDCEICGVAGNRRTQSEEIRPETTYKSCELLYQEIYFDEVADVLCVALAEH</sequence>
<dbReference type="InParanoid" id="E9HW42"/>